<keyword evidence="2" id="KW-1185">Reference proteome</keyword>
<protein>
    <submittedName>
        <fullName evidence="1">Uncharacterized protein</fullName>
    </submittedName>
</protein>
<name>A0A2N7VM54_9BURK</name>
<organism evidence="1 2">
    <name type="scientific">Trinickia soli</name>
    <dbReference type="NCBI Taxonomy" id="380675"/>
    <lineage>
        <taxon>Bacteria</taxon>
        <taxon>Pseudomonadati</taxon>
        <taxon>Pseudomonadota</taxon>
        <taxon>Betaproteobacteria</taxon>
        <taxon>Burkholderiales</taxon>
        <taxon>Burkholderiaceae</taxon>
        <taxon>Trinickia</taxon>
    </lineage>
</organism>
<dbReference type="RefSeq" id="WP_102612214.1">
    <property type="nucleotide sequence ID" value="NZ_CADIKD010000022.1"/>
</dbReference>
<evidence type="ECO:0000313" key="1">
    <source>
        <dbReference type="EMBL" id="PMS18239.1"/>
    </source>
</evidence>
<reference evidence="1 2" key="1">
    <citation type="submission" date="2018-01" db="EMBL/GenBank/DDBJ databases">
        <title>Whole genome analyses suggest that Burkholderia sensu lato contains two further novel genera in the rhizoxinica-symbiotica group Mycetohabitans gen. nov., and Trinickia gen. nov.: implications for the evolution of diazotrophy and nodulation in the Burkholderiaceae.</title>
        <authorList>
            <person name="Estrada-de los Santos P."/>
            <person name="Palmer M."/>
            <person name="Chavez-Ramirez B."/>
            <person name="Beukes C."/>
            <person name="Steenkamp E.T."/>
            <person name="Hirsch A.M."/>
            <person name="Manyaka P."/>
            <person name="Maluk M."/>
            <person name="Lafos M."/>
            <person name="Crook M."/>
            <person name="Gross E."/>
            <person name="Simon M.F."/>
            <person name="Bueno dos Reis Junior F."/>
            <person name="Poole P.S."/>
            <person name="Venter S.N."/>
            <person name="James E.K."/>
        </authorList>
    </citation>
    <scope>NUCLEOTIDE SEQUENCE [LARGE SCALE GENOMIC DNA]</scope>
    <source>
        <strain evidence="1 2">GP25-8</strain>
    </source>
</reference>
<evidence type="ECO:0000313" key="2">
    <source>
        <dbReference type="Proteomes" id="UP000235347"/>
    </source>
</evidence>
<comment type="caution">
    <text evidence="1">The sequence shown here is derived from an EMBL/GenBank/DDBJ whole genome shotgun (WGS) entry which is preliminary data.</text>
</comment>
<dbReference type="Proteomes" id="UP000235347">
    <property type="component" value="Unassembled WGS sequence"/>
</dbReference>
<dbReference type="AlphaFoldDB" id="A0A2N7VM54"/>
<accession>A0A2N7VM54</accession>
<proteinExistence type="predicted"/>
<gene>
    <name evidence="1" type="ORF">C0Z19_23360</name>
</gene>
<dbReference type="EMBL" id="PNYB01000026">
    <property type="protein sequence ID" value="PMS18239.1"/>
    <property type="molecule type" value="Genomic_DNA"/>
</dbReference>
<sequence>MHTCVLLNAFSAARGKTVASRGVGDGVALYVVRRAPAFFARLTGAEALLSLLLAIPRSNDDFSLF</sequence>